<keyword evidence="2" id="KW-1185">Reference proteome</keyword>
<dbReference type="EMBL" id="VRMN01000013">
    <property type="protein sequence ID" value="KAA8491579.1"/>
    <property type="molecule type" value="Genomic_DNA"/>
</dbReference>
<comment type="caution">
    <text evidence="1">The sequence shown here is derived from an EMBL/GenBank/DDBJ whole genome shotgun (WGS) entry which is preliminary data.</text>
</comment>
<organism evidence="1 2">
    <name type="scientific">Porphyridium purpureum</name>
    <name type="common">Red alga</name>
    <name type="synonym">Porphyridium cruentum</name>
    <dbReference type="NCBI Taxonomy" id="35688"/>
    <lineage>
        <taxon>Eukaryota</taxon>
        <taxon>Rhodophyta</taxon>
        <taxon>Bangiophyceae</taxon>
        <taxon>Porphyridiales</taxon>
        <taxon>Porphyridiaceae</taxon>
        <taxon>Porphyridium</taxon>
    </lineage>
</organism>
<evidence type="ECO:0000313" key="1">
    <source>
        <dbReference type="EMBL" id="KAA8491579.1"/>
    </source>
</evidence>
<sequence length="81" mass="8660">MSCWRTPAPPENAASACDWEAEVKRAPAAETEASMIGGTVPSWFSPMRAKMRHAVPSADVAAYHEPLAMGPMLVESPSQGF</sequence>
<dbReference type="AlphaFoldDB" id="A0A5J4YJL0"/>
<name>A0A5J4YJL0_PORPP</name>
<reference evidence="2" key="1">
    <citation type="journal article" date="2019" name="Nat. Commun.">
        <title>Expansion of phycobilisome linker gene families in mesophilic red algae.</title>
        <authorList>
            <person name="Lee J."/>
            <person name="Kim D."/>
            <person name="Bhattacharya D."/>
            <person name="Yoon H.S."/>
        </authorList>
    </citation>
    <scope>NUCLEOTIDE SEQUENCE [LARGE SCALE GENOMIC DNA]</scope>
    <source>
        <strain evidence="2">CCMP 1328</strain>
    </source>
</reference>
<accession>A0A5J4YJL0</accession>
<protein>
    <submittedName>
        <fullName evidence="1">Uncharacterized protein</fullName>
    </submittedName>
</protein>
<gene>
    <name evidence="1" type="ORF">FVE85_2594</name>
</gene>
<evidence type="ECO:0000313" key="2">
    <source>
        <dbReference type="Proteomes" id="UP000324585"/>
    </source>
</evidence>
<proteinExistence type="predicted"/>
<dbReference type="Proteomes" id="UP000324585">
    <property type="component" value="Unassembled WGS sequence"/>
</dbReference>